<keyword evidence="2" id="KW-0418">Kinase</keyword>
<dbReference type="InterPro" id="IPR011611">
    <property type="entry name" value="PfkB_dom"/>
</dbReference>
<organism evidence="4 5">
    <name type="scientific">Bonamia ostreae</name>
    <dbReference type="NCBI Taxonomy" id="126728"/>
    <lineage>
        <taxon>Eukaryota</taxon>
        <taxon>Sar</taxon>
        <taxon>Rhizaria</taxon>
        <taxon>Endomyxa</taxon>
        <taxon>Ascetosporea</taxon>
        <taxon>Haplosporida</taxon>
        <taxon>Bonamia</taxon>
    </lineage>
</organism>
<dbReference type="PROSITE" id="PS00583">
    <property type="entry name" value="PFKB_KINASES_1"/>
    <property type="match status" value="1"/>
</dbReference>
<reference evidence="4 5" key="1">
    <citation type="journal article" date="2024" name="BMC Biol.">
        <title>Comparative genomics of Ascetosporea gives new insight into the evolutionary basis for animal parasitism in Rhizaria.</title>
        <authorList>
            <person name="Hiltunen Thoren M."/>
            <person name="Onut-Brannstrom I."/>
            <person name="Alfjorden A."/>
            <person name="Peckova H."/>
            <person name="Swords F."/>
            <person name="Hooper C."/>
            <person name="Holzer A.S."/>
            <person name="Bass D."/>
            <person name="Burki F."/>
        </authorList>
    </citation>
    <scope>NUCLEOTIDE SEQUENCE [LARGE SCALE GENOMIC DNA]</scope>
    <source>
        <strain evidence="4">20-A016</strain>
    </source>
</reference>
<dbReference type="SUPFAM" id="SSF53613">
    <property type="entry name" value="Ribokinase-like"/>
    <property type="match status" value="1"/>
</dbReference>
<dbReference type="Proteomes" id="UP001439008">
    <property type="component" value="Unassembled WGS sequence"/>
</dbReference>
<evidence type="ECO:0000259" key="3">
    <source>
        <dbReference type="Pfam" id="PF00294"/>
    </source>
</evidence>
<name>A0ABV2AJV9_9EUKA</name>
<dbReference type="PANTHER" id="PTHR10584">
    <property type="entry name" value="SUGAR KINASE"/>
    <property type="match status" value="1"/>
</dbReference>
<evidence type="ECO:0000256" key="1">
    <source>
        <dbReference type="ARBA" id="ARBA00022679"/>
    </source>
</evidence>
<dbReference type="Gene3D" id="3.40.1190.20">
    <property type="match status" value="1"/>
</dbReference>
<comment type="caution">
    <text evidence="4">The sequence shown here is derived from an EMBL/GenBank/DDBJ whole genome shotgun (WGS) entry which is preliminary data.</text>
</comment>
<evidence type="ECO:0000313" key="4">
    <source>
        <dbReference type="EMBL" id="MES1919960.1"/>
    </source>
</evidence>
<evidence type="ECO:0000256" key="2">
    <source>
        <dbReference type="ARBA" id="ARBA00022777"/>
    </source>
</evidence>
<dbReference type="EMBL" id="JBDODL010000461">
    <property type="protein sequence ID" value="MES1919960.1"/>
    <property type="molecule type" value="Genomic_DNA"/>
</dbReference>
<gene>
    <name evidence="4" type="ORF">MHBO_001702</name>
</gene>
<feature type="domain" description="Carbohydrate kinase PfkB" evidence="3">
    <location>
        <begin position="1"/>
        <end position="316"/>
    </location>
</feature>
<keyword evidence="5" id="KW-1185">Reference proteome</keyword>
<dbReference type="Pfam" id="PF00294">
    <property type="entry name" value="PfkB"/>
    <property type="match status" value="1"/>
</dbReference>
<evidence type="ECO:0000313" key="5">
    <source>
        <dbReference type="Proteomes" id="UP001439008"/>
    </source>
</evidence>
<keyword evidence="1" id="KW-0808">Transferase</keyword>
<feature type="non-terminal residue" evidence="4">
    <location>
        <position position="325"/>
    </location>
</feature>
<dbReference type="InterPro" id="IPR029056">
    <property type="entry name" value="Ribokinase-like"/>
</dbReference>
<proteinExistence type="predicted"/>
<dbReference type="PANTHER" id="PTHR10584:SF167">
    <property type="entry name" value="PFKB DOMAIN PROTEIN"/>
    <property type="match status" value="1"/>
</dbReference>
<accession>A0ABV2AJV9</accession>
<dbReference type="InterPro" id="IPR002173">
    <property type="entry name" value="Carboh/pur_kinase_PfkB_CS"/>
</dbReference>
<dbReference type="PROSITE" id="PS00584">
    <property type="entry name" value="PFKB_KINASES_2"/>
    <property type="match status" value="1"/>
</dbReference>
<sequence length="325" mass="35525">MAKIAVLGDICTDIQTGPLNTLPTWNRGRKADTIKLMIGGSAGNTARYLGALGKQTRLFSVLGDDDVSRLNVLKLKEENLVSIDGSVVQKENDFAPIAIVLFGMNKRQFIIYSGSLKSFTVDDINSKLVFENDHLHFGGYFVCPGLHNDKLIEFLKQVKARGITISMDCQGKGTQKWTSKNNHLRKVLPFLDVFMPSSYEALGITNTTSVDEAIDELSKLVPETLLIIKNGEEGVVLSFPKRLNFAGGNVKVPTEKVSVKDVTGAGDAFNAGFLAKWVEGLKRTSPKDLDKEIYAKLAIESAEHGCHLGSRCVQEQGAFVKSVCD</sequence>
<protein>
    <recommendedName>
        <fullName evidence="3">Carbohydrate kinase PfkB domain-containing protein</fullName>
    </recommendedName>
</protein>